<dbReference type="InterPro" id="IPR050626">
    <property type="entry name" value="Peptidase_M16"/>
</dbReference>
<dbReference type="PANTHER" id="PTHR43690">
    <property type="entry name" value="NARDILYSIN"/>
    <property type="match status" value="1"/>
</dbReference>
<dbReference type="InterPro" id="IPR011249">
    <property type="entry name" value="Metalloenz_LuxS/M16"/>
</dbReference>
<keyword evidence="6" id="KW-0482">Metalloprotease</keyword>
<dbReference type="SUPFAM" id="SSF63411">
    <property type="entry name" value="LuxS/MPP-like metallohydrolase"/>
    <property type="match status" value="4"/>
</dbReference>
<evidence type="ECO:0000256" key="6">
    <source>
        <dbReference type="ARBA" id="ARBA00023049"/>
    </source>
</evidence>
<gene>
    <name evidence="9" type="ORF">LSAA_4577</name>
</gene>
<evidence type="ECO:0000313" key="9">
    <source>
        <dbReference type="EMBL" id="CAF2848323.1"/>
    </source>
</evidence>
<dbReference type="GO" id="GO:0051603">
    <property type="term" value="P:proteolysis involved in protein catabolic process"/>
    <property type="evidence" value="ECO:0007669"/>
    <property type="project" value="TreeGrafter"/>
</dbReference>
<comment type="similarity">
    <text evidence="1">Belongs to the peptidase M16 family.</text>
</comment>
<dbReference type="Proteomes" id="UP000675881">
    <property type="component" value="Chromosome 14"/>
</dbReference>
<keyword evidence="3" id="KW-0479">Metal-binding</keyword>
<evidence type="ECO:0000259" key="7">
    <source>
        <dbReference type="Pfam" id="PF00675"/>
    </source>
</evidence>
<keyword evidence="2" id="KW-0645">Protease</keyword>
<evidence type="ECO:0000256" key="5">
    <source>
        <dbReference type="ARBA" id="ARBA00022833"/>
    </source>
</evidence>
<dbReference type="GO" id="GO:0004222">
    <property type="term" value="F:metalloendopeptidase activity"/>
    <property type="evidence" value="ECO:0007669"/>
    <property type="project" value="UniProtKB-EC"/>
</dbReference>
<protein>
    <submittedName>
        <fullName evidence="9">IDE</fullName>
        <ecNumber evidence="9">3.4.24.56</ecNumber>
    </submittedName>
</protein>
<dbReference type="AlphaFoldDB" id="A0A7R8CKD1"/>
<keyword evidence="10" id="KW-1185">Reference proteome</keyword>
<evidence type="ECO:0000259" key="8">
    <source>
        <dbReference type="Pfam" id="PF16187"/>
    </source>
</evidence>
<dbReference type="Pfam" id="PF16187">
    <property type="entry name" value="Peptidase_M16_M"/>
    <property type="match status" value="1"/>
</dbReference>
<evidence type="ECO:0000256" key="2">
    <source>
        <dbReference type="ARBA" id="ARBA00022670"/>
    </source>
</evidence>
<dbReference type="EMBL" id="HG994593">
    <property type="protein sequence ID" value="CAF2848323.1"/>
    <property type="molecule type" value="Genomic_DNA"/>
</dbReference>
<reference evidence="9" key="1">
    <citation type="submission" date="2021-02" db="EMBL/GenBank/DDBJ databases">
        <authorList>
            <person name="Bekaert M."/>
        </authorList>
    </citation>
    <scope>NUCLEOTIDE SEQUENCE</scope>
    <source>
        <strain evidence="9">IoA-00</strain>
    </source>
</reference>
<evidence type="ECO:0000313" key="10">
    <source>
        <dbReference type="Proteomes" id="UP000675881"/>
    </source>
</evidence>
<dbReference type="Gene3D" id="3.30.830.10">
    <property type="entry name" value="Metalloenzyme, LuxS/M16 peptidase-like"/>
    <property type="match status" value="4"/>
</dbReference>
<dbReference type="GO" id="GO:0005739">
    <property type="term" value="C:mitochondrion"/>
    <property type="evidence" value="ECO:0007669"/>
    <property type="project" value="TreeGrafter"/>
</dbReference>
<dbReference type="PANTHER" id="PTHR43690:SF18">
    <property type="entry name" value="INSULIN-DEGRADING ENZYME-RELATED"/>
    <property type="match status" value="1"/>
</dbReference>
<keyword evidence="5" id="KW-0862">Zinc</keyword>
<name>A0A7R8CKD1_LEPSM</name>
<evidence type="ECO:0000256" key="4">
    <source>
        <dbReference type="ARBA" id="ARBA00022801"/>
    </source>
</evidence>
<keyword evidence="4 9" id="KW-0378">Hydrolase</keyword>
<dbReference type="InterPro" id="IPR011765">
    <property type="entry name" value="Pept_M16_N"/>
</dbReference>
<dbReference type="Pfam" id="PF00675">
    <property type="entry name" value="Peptidase_M16"/>
    <property type="match status" value="1"/>
</dbReference>
<evidence type="ECO:0000256" key="3">
    <source>
        <dbReference type="ARBA" id="ARBA00022723"/>
    </source>
</evidence>
<dbReference type="InterPro" id="IPR032632">
    <property type="entry name" value="Peptidase_M16_M"/>
</dbReference>
<dbReference type="GO" id="GO:0046872">
    <property type="term" value="F:metal ion binding"/>
    <property type="evidence" value="ECO:0007669"/>
    <property type="project" value="UniProtKB-KW"/>
</dbReference>
<dbReference type="GO" id="GO:0043171">
    <property type="term" value="P:peptide catabolic process"/>
    <property type="evidence" value="ECO:0007669"/>
    <property type="project" value="TreeGrafter"/>
</dbReference>
<feature type="domain" description="Peptidase M16 N-terminal" evidence="7">
    <location>
        <begin position="15"/>
        <end position="143"/>
    </location>
</feature>
<sequence length="947" mass="109946">MILDWYIKLQNGVRIFLVSDLETEMSAAALDIKVGSFSDPANLQGLSHLCEHVLFTGSESFPKESYSEYLDEKGGSSNAFTTSEHTNFYFEVPSEHFTEALKRFISYFESPVFRENAINRELDIIESEHEKNRFNDVWRTNQSNYSANLMTVCLIHSGSLDEMEESAQSLFSVIVNKNIPECIWPAKPFRAMKSKTYIVPVKDILHLNMTFCLEDLSRFYSASPEGILAQLIASHRCLASGFAFFLITVQLSPGNESRVDEVIKIVFQYIKLLKEKGPQRWFFDEIKMLSIQQFEYKDMEKVQGYGSSIATWLHLYDIKDILCGDYIINNWRPDLVDHVLSCLRPDNVRITVLSKQNVFITTQVFMVITYPSHVENHFGTDYHIEKIPEPVVNSWKTVPLHPDLTLPHKNEFIIMNENLPSDLERIRTRVWFLPSTSKYEVPNSYLFFKFSSMESNSDARKSALNHLFVFLIRDALVEFSYVGELAGIFYVLKASKWGLELIIKGYSEKQPLYLISVLKEIYNTTFSDENRFKEIFDAHVKCLENSEAESLKIQSKHFLGAILCQQTFDRSDRLKALKSISLSDVRHFALDFLDKHSLEAFFYGNLTLETANSMLNSLFEAKLNYLKMRAEGLGLNIDETPLPHLEEWFLKDPVQKIVLYENAICKRRSAPNGVKYNPVDEGLYKNANNNNESSTLASLLVSSPIIFQSIEEYKLPRQSQNLCLVSNEIQSSSCVLFYLQYEIISPLNSNIIHLFHHLTRAKLLSYLKHVVPLGYVVHCDIRSVNRTLGYRVLIESQYPLHFIYDTINQGLESLEKNRIRMQDEAPALWKEIMEQTYDFRRNEKEIDLLEEELDPKVTLETIKGFYKDWISLNGSERRCLIVSIGPDPILNQMDFIPSFRLHQIPFVRRDWSIFQLLDPNYLQEWFKMVFNSQDNEYEPPKMIQPTT</sequence>
<accession>A0A7R8CKD1</accession>
<organism evidence="9 10">
    <name type="scientific">Lepeophtheirus salmonis</name>
    <name type="common">Salmon louse</name>
    <name type="synonym">Caligus salmonis</name>
    <dbReference type="NCBI Taxonomy" id="72036"/>
    <lineage>
        <taxon>Eukaryota</taxon>
        <taxon>Metazoa</taxon>
        <taxon>Ecdysozoa</taxon>
        <taxon>Arthropoda</taxon>
        <taxon>Crustacea</taxon>
        <taxon>Multicrustacea</taxon>
        <taxon>Hexanauplia</taxon>
        <taxon>Copepoda</taxon>
        <taxon>Siphonostomatoida</taxon>
        <taxon>Caligidae</taxon>
        <taxon>Lepeophtheirus</taxon>
    </lineage>
</organism>
<evidence type="ECO:0000256" key="1">
    <source>
        <dbReference type="ARBA" id="ARBA00007261"/>
    </source>
</evidence>
<feature type="domain" description="Peptidase M16 middle/third" evidence="8">
    <location>
        <begin position="294"/>
        <end position="576"/>
    </location>
</feature>
<dbReference type="EC" id="3.4.24.56" evidence="9"/>
<dbReference type="OrthoDB" id="952271at2759"/>
<proteinExistence type="inferred from homology"/>
<dbReference type="GO" id="GO:0005829">
    <property type="term" value="C:cytosol"/>
    <property type="evidence" value="ECO:0007669"/>
    <property type="project" value="TreeGrafter"/>
</dbReference>